<dbReference type="PROSITE" id="PS50928">
    <property type="entry name" value="ABC_TM1"/>
    <property type="match status" value="1"/>
</dbReference>
<gene>
    <name evidence="9" type="ORF">EV213_106212</name>
</gene>
<evidence type="ECO:0000256" key="6">
    <source>
        <dbReference type="ARBA" id="ARBA00023136"/>
    </source>
</evidence>
<dbReference type="InterPro" id="IPR035906">
    <property type="entry name" value="MetI-like_sf"/>
</dbReference>
<evidence type="ECO:0000256" key="2">
    <source>
        <dbReference type="ARBA" id="ARBA00022448"/>
    </source>
</evidence>
<sequence length="253" mass="27221">MKVFVKRLAFYIVLIGIWQLVALQINIQSQFPEPLAVASALYEGFLDGSLPQAILQSFKHLIVGLAISVFLGTSLGVLLAKSKTADDTLGSMILALQSVPGIVWVPLALLWFGFSSSAIIFVIVIGGTFVMAMNMRVGMMNVPPLYVQAAKTMGSSGLDLFFKVMIPSSVPYAVTGLKLAWAFGWRGLMAGEMLGGIGGGLGYTLQFASDFAQPQVVFAVIIIIGVIGACVDQFILQKIERSVLRRWGLSKNI</sequence>
<keyword evidence="6 7" id="KW-0472">Membrane</keyword>
<dbReference type="Gene3D" id="1.10.3720.10">
    <property type="entry name" value="MetI-like"/>
    <property type="match status" value="1"/>
</dbReference>
<protein>
    <submittedName>
        <fullName evidence="9">NitT/TauT family transport system permease protein</fullName>
    </submittedName>
</protein>
<evidence type="ECO:0000256" key="7">
    <source>
        <dbReference type="RuleBase" id="RU363032"/>
    </source>
</evidence>
<feature type="transmembrane region" description="Helical" evidence="7">
    <location>
        <begin position="61"/>
        <end position="80"/>
    </location>
</feature>
<keyword evidence="5 7" id="KW-1133">Transmembrane helix</keyword>
<dbReference type="PANTHER" id="PTHR30151:SF0">
    <property type="entry name" value="ABC TRANSPORTER PERMEASE PROTEIN MJ0413-RELATED"/>
    <property type="match status" value="1"/>
</dbReference>
<evidence type="ECO:0000313" key="10">
    <source>
        <dbReference type="Proteomes" id="UP000295632"/>
    </source>
</evidence>
<dbReference type="GO" id="GO:0055085">
    <property type="term" value="P:transmembrane transport"/>
    <property type="evidence" value="ECO:0007669"/>
    <property type="project" value="InterPro"/>
</dbReference>
<feature type="transmembrane region" description="Helical" evidence="7">
    <location>
        <begin position="216"/>
        <end position="236"/>
    </location>
</feature>
<dbReference type="AlphaFoldDB" id="A0A4R6U6J3"/>
<feature type="domain" description="ABC transmembrane type-1" evidence="8">
    <location>
        <begin position="54"/>
        <end position="235"/>
    </location>
</feature>
<name>A0A4R6U6J3_9BACI</name>
<organism evidence="9 10">
    <name type="scientific">Aureibacillus halotolerans</name>
    <dbReference type="NCBI Taxonomy" id="1508390"/>
    <lineage>
        <taxon>Bacteria</taxon>
        <taxon>Bacillati</taxon>
        <taxon>Bacillota</taxon>
        <taxon>Bacilli</taxon>
        <taxon>Bacillales</taxon>
        <taxon>Bacillaceae</taxon>
        <taxon>Aureibacillus</taxon>
    </lineage>
</organism>
<dbReference type="EMBL" id="SNYJ01000006">
    <property type="protein sequence ID" value="TDQ40493.1"/>
    <property type="molecule type" value="Genomic_DNA"/>
</dbReference>
<feature type="transmembrane region" description="Helical" evidence="7">
    <location>
        <begin position="160"/>
        <end position="183"/>
    </location>
</feature>
<evidence type="ECO:0000313" key="9">
    <source>
        <dbReference type="EMBL" id="TDQ40493.1"/>
    </source>
</evidence>
<dbReference type="Pfam" id="PF00528">
    <property type="entry name" value="BPD_transp_1"/>
    <property type="match status" value="1"/>
</dbReference>
<evidence type="ECO:0000256" key="5">
    <source>
        <dbReference type="ARBA" id="ARBA00022989"/>
    </source>
</evidence>
<dbReference type="PANTHER" id="PTHR30151">
    <property type="entry name" value="ALKANE SULFONATE ABC TRANSPORTER-RELATED, MEMBRANE SUBUNIT"/>
    <property type="match status" value="1"/>
</dbReference>
<accession>A0A4R6U6J3</accession>
<dbReference type="RefSeq" id="WP_133580295.1">
    <property type="nucleotide sequence ID" value="NZ_SNYJ01000006.1"/>
</dbReference>
<proteinExistence type="inferred from homology"/>
<keyword evidence="3" id="KW-1003">Cell membrane</keyword>
<comment type="subcellular location">
    <subcellularLocation>
        <location evidence="1 7">Cell membrane</location>
        <topology evidence="1 7">Multi-pass membrane protein</topology>
    </subcellularLocation>
</comment>
<dbReference type="OrthoDB" id="9796361at2"/>
<feature type="transmembrane region" description="Helical" evidence="7">
    <location>
        <begin position="9"/>
        <end position="27"/>
    </location>
</feature>
<comment type="similarity">
    <text evidence="7">Belongs to the binding-protein-dependent transport system permease family.</text>
</comment>
<dbReference type="GO" id="GO:0005886">
    <property type="term" value="C:plasma membrane"/>
    <property type="evidence" value="ECO:0007669"/>
    <property type="project" value="UniProtKB-SubCell"/>
</dbReference>
<dbReference type="InterPro" id="IPR000515">
    <property type="entry name" value="MetI-like"/>
</dbReference>
<evidence type="ECO:0000256" key="1">
    <source>
        <dbReference type="ARBA" id="ARBA00004651"/>
    </source>
</evidence>
<feature type="transmembrane region" description="Helical" evidence="7">
    <location>
        <begin position="92"/>
        <end position="112"/>
    </location>
</feature>
<reference evidence="9 10" key="1">
    <citation type="submission" date="2019-03" db="EMBL/GenBank/DDBJ databases">
        <title>Genomic Encyclopedia of Type Strains, Phase IV (KMG-IV): sequencing the most valuable type-strain genomes for metagenomic binning, comparative biology and taxonomic classification.</title>
        <authorList>
            <person name="Goeker M."/>
        </authorList>
    </citation>
    <scope>NUCLEOTIDE SEQUENCE [LARGE SCALE GENOMIC DNA]</scope>
    <source>
        <strain evidence="9 10">DSM 28697</strain>
    </source>
</reference>
<evidence type="ECO:0000256" key="4">
    <source>
        <dbReference type="ARBA" id="ARBA00022692"/>
    </source>
</evidence>
<dbReference type="Proteomes" id="UP000295632">
    <property type="component" value="Unassembled WGS sequence"/>
</dbReference>
<dbReference type="CDD" id="cd06261">
    <property type="entry name" value="TM_PBP2"/>
    <property type="match status" value="1"/>
</dbReference>
<keyword evidence="10" id="KW-1185">Reference proteome</keyword>
<dbReference type="SUPFAM" id="SSF161098">
    <property type="entry name" value="MetI-like"/>
    <property type="match status" value="1"/>
</dbReference>
<evidence type="ECO:0000259" key="8">
    <source>
        <dbReference type="PROSITE" id="PS50928"/>
    </source>
</evidence>
<comment type="caution">
    <text evidence="9">The sequence shown here is derived from an EMBL/GenBank/DDBJ whole genome shotgun (WGS) entry which is preliminary data.</text>
</comment>
<evidence type="ECO:0000256" key="3">
    <source>
        <dbReference type="ARBA" id="ARBA00022475"/>
    </source>
</evidence>
<keyword evidence="4 7" id="KW-0812">Transmembrane</keyword>
<keyword evidence="2 7" id="KW-0813">Transport</keyword>
<feature type="transmembrane region" description="Helical" evidence="7">
    <location>
        <begin position="118"/>
        <end position="139"/>
    </location>
</feature>